<evidence type="ECO:0000313" key="10">
    <source>
        <dbReference type="EMBL" id="CAL6106632.1"/>
    </source>
</evidence>
<feature type="region of interest" description="Disordered" evidence="7">
    <location>
        <begin position="111"/>
        <end position="142"/>
    </location>
</feature>
<evidence type="ECO:0000256" key="7">
    <source>
        <dbReference type="SAM" id="MobiDB-lite"/>
    </source>
</evidence>
<dbReference type="Pfam" id="PF00069">
    <property type="entry name" value="Pkinase"/>
    <property type="match status" value="1"/>
</dbReference>
<evidence type="ECO:0000313" key="9">
    <source>
        <dbReference type="EMBL" id="CAI9942705.1"/>
    </source>
</evidence>
<evidence type="ECO:0000256" key="3">
    <source>
        <dbReference type="ARBA" id="ARBA00022679"/>
    </source>
</evidence>
<evidence type="ECO:0000256" key="6">
    <source>
        <dbReference type="ARBA" id="ARBA00022840"/>
    </source>
</evidence>
<dbReference type="EMBL" id="CATOUU010000704">
    <property type="protein sequence ID" value="CAI9942705.1"/>
    <property type="molecule type" value="Genomic_DNA"/>
</dbReference>
<evidence type="ECO:0000256" key="1">
    <source>
        <dbReference type="ARBA" id="ARBA00008867"/>
    </source>
</evidence>
<dbReference type="AlphaFoldDB" id="A0AA86PM75"/>
<dbReference type="InterPro" id="IPR050494">
    <property type="entry name" value="Ser_Thr_dual-spec_kinase"/>
</dbReference>
<protein>
    <submittedName>
        <fullName evidence="9">CMGC DYRK</fullName>
    </submittedName>
    <submittedName>
        <fullName evidence="10">Kinase</fullName>
    </submittedName>
</protein>
<evidence type="ECO:0000256" key="4">
    <source>
        <dbReference type="ARBA" id="ARBA00022741"/>
    </source>
</evidence>
<keyword evidence="4" id="KW-0547">Nucleotide-binding</keyword>
<keyword evidence="3" id="KW-0808">Transferase</keyword>
<evidence type="ECO:0000256" key="2">
    <source>
        <dbReference type="ARBA" id="ARBA00022527"/>
    </source>
</evidence>
<dbReference type="PANTHER" id="PTHR24058">
    <property type="entry name" value="DUAL SPECIFICITY PROTEIN KINASE"/>
    <property type="match status" value="1"/>
</dbReference>
<gene>
    <name evidence="9" type="ORF">HINF_LOCUS30350</name>
    <name evidence="10" type="ORF">HINF_LOCUS73836</name>
</gene>
<evidence type="ECO:0000256" key="5">
    <source>
        <dbReference type="ARBA" id="ARBA00022777"/>
    </source>
</evidence>
<keyword evidence="5 10" id="KW-0418">Kinase</keyword>
<name>A0AA86PM75_9EUKA</name>
<dbReference type="EMBL" id="CAXDID020000613">
    <property type="protein sequence ID" value="CAL6106632.1"/>
    <property type="molecule type" value="Genomic_DNA"/>
</dbReference>
<proteinExistence type="inferred from homology"/>
<reference evidence="9" key="1">
    <citation type="submission" date="2023-06" db="EMBL/GenBank/DDBJ databases">
        <authorList>
            <person name="Kurt Z."/>
        </authorList>
    </citation>
    <scope>NUCLEOTIDE SEQUENCE</scope>
</reference>
<reference evidence="10 11" key="2">
    <citation type="submission" date="2024-07" db="EMBL/GenBank/DDBJ databases">
        <authorList>
            <person name="Akdeniz Z."/>
        </authorList>
    </citation>
    <scope>NUCLEOTIDE SEQUENCE [LARGE SCALE GENOMIC DNA]</scope>
</reference>
<dbReference type="SUPFAM" id="SSF56112">
    <property type="entry name" value="Protein kinase-like (PK-like)"/>
    <property type="match status" value="1"/>
</dbReference>
<dbReference type="GO" id="GO:0004674">
    <property type="term" value="F:protein serine/threonine kinase activity"/>
    <property type="evidence" value="ECO:0007669"/>
    <property type="project" value="UniProtKB-KW"/>
</dbReference>
<accession>A0AA86PM75</accession>
<comment type="caution">
    <text evidence="9">The sequence shown here is derived from an EMBL/GenBank/DDBJ whole genome shotgun (WGS) entry which is preliminary data.</text>
</comment>
<keyword evidence="2" id="KW-0723">Serine/threonine-protein kinase</keyword>
<feature type="domain" description="Protein kinase" evidence="8">
    <location>
        <begin position="1"/>
        <end position="142"/>
    </location>
</feature>
<comment type="similarity">
    <text evidence="1">Belongs to the protein kinase superfamily. CMGC Ser/Thr protein kinase family. MNB/DYRK subfamily.</text>
</comment>
<dbReference type="Gene3D" id="1.10.510.10">
    <property type="entry name" value="Transferase(Phosphotransferase) domain 1"/>
    <property type="match status" value="1"/>
</dbReference>
<dbReference type="InterPro" id="IPR000719">
    <property type="entry name" value="Prot_kinase_dom"/>
</dbReference>
<organism evidence="9">
    <name type="scientific">Hexamita inflata</name>
    <dbReference type="NCBI Taxonomy" id="28002"/>
    <lineage>
        <taxon>Eukaryota</taxon>
        <taxon>Metamonada</taxon>
        <taxon>Diplomonadida</taxon>
        <taxon>Hexamitidae</taxon>
        <taxon>Hexamitinae</taxon>
        <taxon>Hexamita</taxon>
    </lineage>
</organism>
<keyword evidence="11" id="KW-1185">Reference proteome</keyword>
<dbReference type="GO" id="GO:0005856">
    <property type="term" value="C:cytoskeleton"/>
    <property type="evidence" value="ECO:0007669"/>
    <property type="project" value="TreeGrafter"/>
</dbReference>
<dbReference type="PANTHER" id="PTHR24058:SF22">
    <property type="entry name" value="DUAL SPECIFICITY TYROSINE-PHOSPHORYLATION-REGULATED KINASE 4"/>
    <property type="match status" value="1"/>
</dbReference>
<evidence type="ECO:0000313" key="11">
    <source>
        <dbReference type="Proteomes" id="UP001642409"/>
    </source>
</evidence>
<sequence length="142" mass="16041">MYSYIQSRFYRAPEVLLEMPFGQPMDLWGLGCIICELYSGKPLFEGNNSEEMINLIQALIGPVPPAMIVQSKVKNDIFIQNDVKSKGLQSIIDQNAYSTYNSCKQHNNYYNGTQTNGQAPKPCSNQHKTNSNGKKQQNTKSR</sequence>
<evidence type="ECO:0000259" key="8">
    <source>
        <dbReference type="PROSITE" id="PS50011"/>
    </source>
</evidence>
<keyword evidence="6" id="KW-0067">ATP-binding</keyword>
<dbReference type="InterPro" id="IPR011009">
    <property type="entry name" value="Kinase-like_dom_sf"/>
</dbReference>
<dbReference type="Proteomes" id="UP001642409">
    <property type="component" value="Unassembled WGS sequence"/>
</dbReference>
<dbReference type="GO" id="GO:0005524">
    <property type="term" value="F:ATP binding"/>
    <property type="evidence" value="ECO:0007669"/>
    <property type="project" value="UniProtKB-KW"/>
</dbReference>
<dbReference type="GO" id="GO:0005737">
    <property type="term" value="C:cytoplasm"/>
    <property type="evidence" value="ECO:0007669"/>
    <property type="project" value="TreeGrafter"/>
</dbReference>
<dbReference type="PROSITE" id="PS50011">
    <property type="entry name" value="PROTEIN_KINASE_DOM"/>
    <property type="match status" value="1"/>
</dbReference>